<keyword evidence="2" id="KW-0479">Metal-binding</keyword>
<keyword evidence="3" id="KW-0677">Repeat</keyword>
<feature type="non-terminal residue" evidence="11">
    <location>
        <position position="1"/>
    </location>
</feature>
<dbReference type="InterPro" id="IPR013087">
    <property type="entry name" value="Znf_C2H2_type"/>
</dbReference>
<evidence type="ECO:0000256" key="7">
    <source>
        <dbReference type="ARBA" id="ARBA00023163"/>
    </source>
</evidence>
<proteinExistence type="inferred from homology"/>
<evidence type="ECO:0000313" key="12">
    <source>
        <dbReference type="Proteomes" id="UP000193719"/>
    </source>
</evidence>
<dbReference type="SMART" id="SM00355">
    <property type="entry name" value="ZnF_C2H2"/>
    <property type="match status" value="3"/>
</dbReference>
<keyword evidence="12" id="KW-1185">Reference proteome</keyword>
<evidence type="ECO:0000256" key="5">
    <source>
        <dbReference type="ARBA" id="ARBA00022833"/>
    </source>
</evidence>
<dbReference type="PANTHER" id="PTHR23235:SF120">
    <property type="entry name" value="KRUPPEL-LIKE FACTOR 15"/>
    <property type="match status" value="1"/>
</dbReference>
<feature type="domain" description="C2H2-type" evidence="10">
    <location>
        <begin position="31"/>
        <end position="58"/>
    </location>
</feature>
<reference evidence="11 12" key="2">
    <citation type="submission" date="2016-08" db="EMBL/GenBank/DDBJ databases">
        <title>Pervasive Adenine N6-methylation of Active Genes in Fungi.</title>
        <authorList>
            <consortium name="DOE Joint Genome Institute"/>
            <person name="Mondo S.J."/>
            <person name="Dannebaum R.O."/>
            <person name="Kuo R.C."/>
            <person name="Labutti K."/>
            <person name="Haridas S."/>
            <person name="Kuo A."/>
            <person name="Salamov A."/>
            <person name="Ahrendt S.R."/>
            <person name="Lipzen A."/>
            <person name="Sullivan W."/>
            <person name="Andreopoulos W.B."/>
            <person name="Clum A."/>
            <person name="Lindquist E."/>
            <person name="Daum C."/>
            <person name="Ramamoorthy G.K."/>
            <person name="Gryganskyi A."/>
            <person name="Culley D."/>
            <person name="Magnuson J.K."/>
            <person name="James T.Y."/>
            <person name="O'Malley M.A."/>
            <person name="Stajich J.E."/>
            <person name="Spatafora J.W."/>
            <person name="Visel A."/>
            <person name="Grigoriev I.V."/>
        </authorList>
    </citation>
    <scope>NUCLEOTIDE SEQUENCE [LARGE SCALE GENOMIC DNA]</scope>
    <source>
        <strain evidence="12">finn</strain>
    </source>
</reference>
<protein>
    <recommendedName>
        <fullName evidence="10">C2H2-type domain-containing protein</fullName>
    </recommendedName>
</protein>
<evidence type="ECO:0000256" key="9">
    <source>
        <dbReference type="PROSITE-ProRule" id="PRU00042"/>
    </source>
</evidence>
<evidence type="ECO:0000256" key="1">
    <source>
        <dbReference type="ARBA" id="ARBA00006991"/>
    </source>
</evidence>
<sequence>YPCTFIGCGKVFTKPYNLKSHIKIHSSERPYKCQYCKARFTRGHDLNRHTRLHTGVKPFECQKCKKRFSRSDALSRHIKVEACIVSNFENKTNKKAQTGTKNA</sequence>
<dbReference type="Gene3D" id="3.30.160.60">
    <property type="entry name" value="Classic Zinc Finger"/>
    <property type="match status" value="3"/>
</dbReference>
<organism evidence="11 12">
    <name type="scientific">Piromyces finnis</name>
    <dbReference type="NCBI Taxonomy" id="1754191"/>
    <lineage>
        <taxon>Eukaryota</taxon>
        <taxon>Fungi</taxon>
        <taxon>Fungi incertae sedis</taxon>
        <taxon>Chytridiomycota</taxon>
        <taxon>Chytridiomycota incertae sedis</taxon>
        <taxon>Neocallimastigomycetes</taxon>
        <taxon>Neocallimastigales</taxon>
        <taxon>Neocallimastigaceae</taxon>
        <taxon>Piromyces</taxon>
    </lineage>
</organism>
<dbReference type="FunFam" id="3.30.160.60:FF:000125">
    <property type="entry name" value="Putative zinc finger protein 143"/>
    <property type="match status" value="1"/>
</dbReference>
<dbReference type="Pfam" id="PF00096">
    <property type="entry name" value="zf-C2H2"/>
    <property type="match status" value="3"/>
</dbReference>
<comment type="similarity">
    <text evidence="1">Belongs to the krueppel C2H2-type zinc-finger protein family.</text>
</comment>
<dbReference type="AlphaFoldDB" id="A0A1Y1VIH6"/>
<name>A0A1Y1VIH6_9FUNG</name>
<keyword evidence="6" id="KW-0805">Transcription regulation</keyword>
<dbReference type="SUPFAM" id="SSF57667">
    <property type="entry name" value="beta-beta-alpha zinc fingers"/>
    <property type="match status" value="2"/>
</dbReference>
<dbReference type="GO" id="GO:0008270">
    <property type="term" value="F:zinc ion binding"/>
    <property type="evidence" value="ECO:0007669"/>
    <property type="project" value="UniProtKB-KW"/>
</dbReference>
<evidence type="ECO:0000259" key="10">
    <source>
        <dbReference type="PROSITE" id="PS50157"/>
    </source>
</evidence>
<dbReference type="PROSITE" id="PS00028">
    <property type="entry name" value="ZINC_FINGER_C2H2_1"/>
    <property type="match status" value="2"/>
</dbReference>
<evidence type="ECO:0000256" key="4">
    <source>
        <dbReference type="ARBA" id="ARBA00022771"/>
    </source>
</evidence>
<dbReference type="InterPro" id="IPR036236">
    <property type="entry name" value="Znf_C2H2_sf"/>
</dbReference>
<dbReference type="PANTHER" id="PTHR23235">
    <property type="entry name" value="KRUEPPEL-LIKE TRANSCRIPTION FACTOR"/>
    <property type="match status" value="1"/>
</dbReference>
<keyword evidence="7" id="KW-0804">Transcription</keyword>
<dbReference type="FunFam" id="3.30.160.60:FF:000624">
    <property type="entry name" value="zinc finger protein 697"/>
    <property type="match status" value="1"/>
</dbReference>
<comment type="caution">
    <text evidence="11">The sequence shown here is derived from an EMBL/GenBank/DDBJ whole genome shotgun (WGS) entry which is preliminary data.</text>
</comment>
<dbReference type="GO" id="GO:0000981">
    <property type="term" value="F:DNA-binding transcription factor activity, RNA polymerase II-specific"/>
    <property type="evidence" value="ECO:0007669"/>
    <property type="project" value="TreeGrafter"/>
</dbReference>
<dbReference type="STRING" id="1754191.A0A1Y1VIH6"/>
<evidence type="ECO:0000256" key="8">
    <source>
        <dbReference type="ARBA" id="ARBA00023242"/>
    </source>
</evidence>
<evidence type="ECO:0000313" key="11">
    <source>
        <dbReference type="EMBL" id="ORX55902.1"/>
    </source>
</evidence>
<evidence type="ECO:0000256" key="3">
    <source>
        <dbReference type="ARBA" id="ARBA00022737"/>
    </source>
</evidence>
<dbReference type="PROSITE" id="PS50157">
    <property type="entry name" value="ZINC_FINGER_C2H2_2"/>
    <property type="match status" value="3"/>
</dbReference>
<gene>
    <name evidence="11" type="ORF">BCR36DRAFT_320518</name>
</gene>
<evidence type="ECO:0000256" key="6">
    <source>
        <dbReference type="ARBA" id="ARBA00023015"/>
    </source>
</evidence>
<accession>A0A1Y1VIH6</accession>
<feature type="domain" description="C2H2-type" evidence="10">
    <location>
        <begin position="1"/>
        <end position="30"/>
    </location>
</feature>
<evidence type="ECO:0000256" key="2">
    <source>
        <dbReference type="ARBA" id="ARBA00022723"/>
    </source>
</evidence>
<dbReference type="Proteomes" id="UP000193719">
    <property type="component" value="Unassembled WGS sequence"/>
</dbReference>
<keyword evidence="4 9" id="KW-0863">Zinc-finger</keyword>
<reference evidence="11 12" key="1">
    <citation type="submission" date="2016-08" db="EMBL/GenBank/DDBJ databases">
        <title>Genomes of anaerobic fungi encode conserved fungal cellulosomes for biomass hydrolysis.</title>
        <authorList>
            <consortium name="DOE Joint Genome Institute"/>
            <person name="Haitjema C.H."/>
            <person name="Gilmore S.P."/>
            <person name="Henske J.K."/>
            <person name="Solomon K.V."/>
            <person name="De Groot R."/>
            <person name="Kuo A."/>
            <person name="Mondo S.J."/>
            <person name="Salamov A.A."/>
            <person name="Labutti K."/>
            <person name="Zhao Z."/>
            <person name="Chiniquy J."/>
            <person name="Barry K."/>
            <person name="Brewer H.M."/>
            <person name="Purvine S.O."/>
            <person name="Wright A.T."/>
            <person name="Boxma B."/>
            <person name="Van Alen T."/>
            <person name="Hackstein J.H."/>
            <person name="Baker S.E."/>
            <person name="Grigoriev I.V."/>
            <person name="O'Malley M.A."/>
        </authorList>
    </citation>
    <scope>NUCLEOTIDE SEQUENCE [LARGE SCALE GENOMIC DNA]</scope>
    <source>
        <strain evidence="12">finn</strain>
    </source>
</reference>
<keyword evidence="8" id="KW-0539">Nucleus</keyword>
<dbReference type="OrthoDB" id="4748970at2759"/>
<dbReference type="GO" id="GO:0000978">
    <property type="term" value="F:RNA polymerase II cis-regulatory region sequence-specific DNA binding"/>
    <property type="evidence" value="ECO:0007669"/>
    <property type="project" value="TreeGrafter"/>
</dbReference>
<feature type="domain" description="C2H2-type" evidence="10">
    <location>
        <begin position="59"/>
        <end position="82"/>
    </location>
</feature>
<keyword evidence="5" id="KW-0862">Zinc</keyword>
<dbReference type="EMBL" id="MCFH01000008">
    <property type="protein sequence ID" value="ORX55902.1"/>
    <property type="molecule type" value="Genomic_DNA"/>
</dbReference>
<dbReference type="FunFam" id="3.30.160.60:FF:000464">
    <property type="entry name" value="Zinc finger and SCAN domain containing 25"/>
    <property type="match status" value="1"/>
</dbReference>